<keyword evidence="1" id="KW-0472">Membrane</keyword>
<comment type="caution">
    <text evidence="2">The sequence shown here is derived from an EMBL/GenBank/DDBJ whole genome shotgun (WGS) entry which is preliminary data.</text>
</comment>
<protein>
    <submittedName>
        <fullName evidence="2">Cytoskeletal protein RodZ</fullName>
    </submittedName>
</protein>
<keyword evidence="3" id="KW-1185">Reference proteome</keyword>
<keyword evidence="1" id="KW-1133">Transmembrane helix</keyword>
<proteinExistence type="predicted"/>
<feature type="transmembrane region" description="Helical" evidence="1">
    <location>
        <begin position="20"/>
        <end position="42"/>
    </location>
</feature>
<keyword evidence="1" id="KW-0812">Transmembrane</keyword>
<dbReference type="AlphaFoldDB" id="A0A841ARV6"/>
<dbReference type="EMBL" id="JACHMJ010000001">
    <property type="protein sequence ID" value="MBB5844303.1"/>
    <property type="molecule type" value="Genomic_DNA"/>
</dbReference>
<evidence type="ECO:0000313" key="2">
    <source>
        <dbReference type="EMBL" id="MBB5844303.1"/>
    </source>
</evidence>
<organism evidence="2 3">
    <name type="scientific">Conyzicola lurida</name>
    <dbReference type="NCBI Taxonomy" id="1172621"/>
    <lineage>
        <taxon>Bacteria</taxon>
        <taxon>Bacillati</taxon>
        <taxon>Actinomycetota</taxon>
        <taxon>Actinomycetes</taxon>
        <taxon>Micrococcales</taxon>
        <taxon>Microbacteriaceae</taxon>
        <taxon>Conyzicola</taxon>
    </lineage>
</organism>
<sequence>MSAEPTPGTTGVAARRPRGLVVGLLIAVVVLAVVVVVFVIWMTTHVVQVGTDNTPRLTVGEVEHSSGIDLPEDAVVLENTRTIEVFTARVELPSGELPDFAGAGYSPVDEPSVELEDELGSAASDEFYAGENEDRVGSVAVVDDGGTTVLYIDVRTTPYTVR</sequence>
<accession>A0A841ARV6</accession>
<dbReference type="Proteomes" id="UP000536685">
    <property type="component" value="Unassembled WGS sequence"/>
</dbReference>
<evidence type="ECO:0000256" key="1">
    <source>
        <dbReference type="SAM" id="Phobius"/>
    </source>
</evidence>
<reference evidence="2 3" key="1">
    <citation type="submission" date="2020-08" db="EMBL/GenBank/DDBJ databases">
        <title>Sequencing the genomes of 1000 actinobacteria strains.</title>
        <authorList>
            <person name="Klenk H.-P."/>
        </authorList>
    </citation>
    <scope>NUCLEOTIDE SEQUENCE [LARGE SCALE GENOMIC DNA]</scope>
    <source>
        <strain evidence="2 3">DSM 105784</strain>
    </source>
</reference>
<name>A0A841ARV6_9MICO</name>
<evidence type="ECO:0000313" key="3">
    <source>
        <dbReference type="Proteomes" id="UP000536685"/>
    </source>
</evidence>
<gene>
    <name evidence="2" type="ORF">HD599_002626</name>
</gene>
<dbReference type="RefSeq" id="WP_184238315.1">
    <property type="nucleotide sequence ID" value="NZ_JACHMJ010000001.1"/>
</dbReference>